<sequence>MFTSFLNFFKKTTFLTIIVIVGLIIANSSFGTIGAGQRGILLRFGAVTGTVYNEGLYFKIPFIEDVKKIDVKVQKEQTEATSASKDLQAVHAVVALNFHILPKEVGKIYQEIGIDYKDKLIDPAIQESVKASTAKFTAEELISKREIVRAEMKKLLTEKLFIWGINVDDVNIVNFNFSESFNTAIESKVTAEQDALASKNKLERIKFEAEQRIVEAKGKAEAMRVESEALKSNPEVLQLRALEKWNGILPQVTSSNIPFVNINGLGK</sequence>
<dbReference type="AlphaFoldDB" id="K1XZS1"/>
<accession>K1XZS1</accession>
<evidence type="ECO:0000313" key="4">
    <source>
        <dbReference type="EMBL" id="EKD30461.1"/>
    </source>
</evidence>
<reference evidence="4" key="1">
    <citation type="journal article" date="2012" name="Science">
        <title>Fermentation, hydrogen, and sulfur metabolism in multiple uncultivated bacterial phyla.</title>
        <authorList>
            <person name="Wrighton K.C."/>
            <person name="Thomas B.C."/>
            <person name="Sharon I."/>
            <person name="Miller C.S."/>
            <person name="Castelle C.J."/>
            <person name="VerBerkmoes N.C."/>
            <person name="Wilkins M.J."/>
            <person name="Hettich R.L."/>
            <person name="Lipton M.S."/>
            <person name="Williams K.H."/>
            <person name="Long P.E."/>
            <person name="Banfield J.F."/>
        </authorList>
    </citation>
    <scope>NUCLEOTIDE SEQUENCE [LARGE SCALE GENOMIC DNA]</scope>
</reference>
<keyword evidence="2" id="KW-1133">Transmembrane helix</keyword>
<keyword evidence="1" id="KW-0175">Coiled coil</keyword>
<dbReference type="GO" id="GO:0016020">
    <property type="term" value="C:membrane"/>
    <property type="evidence" value="ECO:0007669"/>
    <property type="project" value="InterPro"/>
</dbReference>
<dbReference type="EMBL" id="AMFJ01034050">
    <property type="protein sequence ID" value="EKD30461.1"/>
    <property type="molecule type" value="Genomic_DNA"/>
</dbReference>
<keyword evidence="2" id="KW-0472">Membrane</keyword>
<organism evidence="4">
    <name type="scientific">uncultured bacterium</name>
    <name type="common">gcode 4</name>
    <dbReference type="NCBI Taxonomy" id="1234023"/>
    <lineage>
        <taxon>Bacteria</taxon>
        <taxon>environmental samples</taxon>
    </lineage>
</organism>
<comment type="caution">
    <text evidence="4">The sequence shown here is derived from an EMBL/GenBank/DDBJ whole genome shotgun (WGS) entry which is preliminary data.</text>
</comment>
<name>K1XZS1_9BACT</name>
<dbReference type="CDD" id="cd03401">
    <property type="entry name" value="SPFH_prohibitin"/>
    <property type="match status" value="1"/>
</dbReference>
<feature type="transmembrane region" description="Helical" evidence="2">
    <location>
        <begin position="12"/>
        <end position="33"/>
    </location>
</feature>
<dbReference type="PANTHER" id="PTHR23222">
    <property type="entry name" value="PROHIBITIN"/>
    <property type="match status" value="1"/>
</dbReference>
<protein>
    <submittedName>
        <fullName evidence="4">Band 7 protein</fullName>
    </submittedName>
</protein>
<evidence type="ECO:0000256" key="1">
    <source>
        <dbReference type="SAM" id="Coils"/>
    </source>
</evidence>
<dbReference type="SUPFAM" id="SSF117892">
    <property type="entry name" value="Band 7/SPFH domain"/>
    <property type="match status" value="1"/>
</dbReference>
<feature type="coiled-coil region" evidence="1">
    <location>
        <begin position="199"/>
        <end position="233"/>
    </location>
</feature>
<evidence type="ECO:0000259" key="3">
    <source>
        <dbReference type="SMART" id="SM00244"/>
    </source>
</evidence>
<dbReference type="PRINTS" id="PR00679">
    <property type="entry name" value="PROHIBITIN"/>
</dbReference>
<feature type="domain" description="Band 7" evidence="3">
    <location>
        <begin position="28"/>
        <end position="189"/>
    </location>
</feature>
<keyword evidence="2" id="KW-0812">Transmembrane</keyword>
<dbReference type="InterPro" id="IPR000163">
    <property type="entry name" value="Prohibitin"/>
</dbReference>
<proteinExistence type="predicted"/>
<dbReference type="Pfam" id="PF01145">
    <property type="entry name" value="Band_7"/>
    <property type="match status" value="1"/>
</dbReference>
<dbReference type="InterPro" id="IPR001107">
    <property type="entry name" value="Band_7"/>
</dbReference>
<dbReference type="Gene3D" id="3.30.479.30">
    <property type="entry name" value="Band 7 domain"/>
    <property type="match status" value="1"/>
</dbReference>
<evidence type="ECO:0000256" key="2">
    <source>
        <dbReference type="SAM" id="Phobius"/>
    </source>
</evidence>
<dbReference type="InterPro" id="IPR036013">
    <property type="entry name" value="Band_7/SPFH_dom_sf"/>
</dbReference>
<dbReference type="PANTHER" id="PTHR23222:SF0">
    <property type="entry name" value="PROHIBITIN 1"/>
    <property type="match status" value="1"/>
</dbReference>
<dbReference type="SMART" id="SM00244">
    <property type="entry name" value="PHB"/>
    <property type="match status" value="1"/>
</dbReference>
<gene>
    <name evidence="4" type="ORF">ACD_78C00050G0002</name>
</gene>